<name>A0A9X1M8L7_9MICC</name>
<reference evidence="2" key="1">
    <citation type="submission" date="2021-10" db="EMBL/GenBank/DDBJ databases">
        <title>Novel species in genus Arthrobacter.</title>
        <authorList>
            <person name="Liu Y."/>
        </authorList>
    </citation>
    <scope>NUCLEOTIDE SEQUENCE</scope>
    <source>
        <strain evidence="4">zg-Y462</strain>
        <strain evidence="2">Zg-Y462</strain>
    </source>
</reference>
<dbReference type="EMBL" id="CP094984">
    <property type="protein sequence ID" value="UON92443.1"/>
    <property type="molecule type" value="Genomic_DNA"/>
</dbReference>
<feature type="compositionally biased region" description="Acidic residues" evidence="1">
    <location>
        <begin position="88"/>
        <end position="99"/>
    </location>
</feature>
<evidence type="ECO:0000313" key="4">
    <source>
        <dbReference type="Proteomes" id="UP000829758"/>
    </source>
</evidence>
<dbReference type="RefSeq" id="WP_227904971.1">
    <property type="nucleotide sequence ID" value="NZ_CP094984.1"/>
</dbReference>
<sequence length="99" mass="10757">MDNNGSQPTLAQLRNRQTELVLALANETRTDRLQQYSDELEFLVKHIQEREEAEAAGAPAPSAGPDREQAQGAGVEQREDGVVIEPGSDLEADVDADGR</sequence>
<dbReference type="EMBL" id="JAJFZT010000008">
    <property type="protein sequence ID" value="MCC3273638.1"/>
    <property type="molecule type" value="Genomic_DNA"/>
</dbReference>
<dbReference type="Proteomes" id="UP001155145">
    <property type="component" value="Unassembled WGS sequence"/>
</dbReference>
<feature type="region of interest" description="Disordered" evidence="1">
    <location>
        <begin position="51"/>
        <end position="99"/>
    </location>
</feature>
<accession>A0A9X1M8L7</accession>
<evidence type="ECO:0000313" key="5">
    <source>
        <dbReference type="Proteomes" id="UP001155145"/>
    </source>
</evidence>
<dbReference type="Proteomes" id="UP000829758">
    <property type="component" value="Chromosome"/>
</dbReference>
<organism evidence="2 5">
    <name type="scientific">Arthrobacter zhangbolii</name>
    <dbReference type="NCBI Taxonomy" id="2886936"/>
    <lineage>
        <taxon>Bacteria</taxon>
        <taxon>Bacillati</taxon>
        <taxon>Actinomycetota</taxon>
        <taxon>Actinomycetes</taxon>
        <taxon>Micrococcales</taxon>
        <taxon>Micrococcaceae</taxon>
        <taxon>Arthrobacter</taxon>
    </lineage>
</organism>
<gene>
    <name evidence="2" type="ORF">LJ755_12970</name>
    <name evidence="3" type="ORF">MUK71_01955</name>
</gene>
<keyword evidence="4" id="KW-1185">Reference proteome</keyword>
<evidence type="ECO:0000256" key="1">
    <source>
        <dbReference type="SAM" id="MobiDB-lite"/>
    </source>
</evidence>
<protein>
    <submittedName>
        <fullName evidence="2">Uncharacterized protein</fullName>
    </submittedName>
</protein>
<dbReference type="AlphaFoldDB" id="A0A9X1M8L7"/>
<proteinExistence type="predicted"/>
<feature type="compositionally biased region" description="Low complexity" evidence="1">
    <location>
        <begin position="55"/>
        <end position="64"/>
    </location>
</feature>
<evidence type="ECO:0000313" key="2">
    <source>
        <dbReference type="EMBL" id="MCC3273638.1"/>
    </source>
</evidence>
<evidence type="ECO:0000313" key="3">
    <source>
        <dbReference type="EMBL" id="UON92443.1"/>
    </source>
</evidence>